<evidence type="ECO:0000256" key="1">
    <source>
        <dbReference type="SAM" id="MobiDB-lite"/>
    </source>
</evidence>
<dbReference type="AlphaFoldDB" id="A0A067TJY5"/>
<feature type="compositionally biased region" description="Basic residues" evidence="1">
    <location>
        <begin position="9"/>
        <end position="23"/>
    </location>
</feature>
<dbReference type="InterPro" id="IPR018824">
    <property type="entry name" value="Conidiation-specific_6"/>
</dbReference>
<organism evidence="2 3">
    <name type="scientific">Galerina marginata (strain CBS 339.88)</name>
    <dbReference type="NCBI Taxonomy" id="685588"/>
    <lineage>
        <taxon>Eukaryota</taxon>
        <taxon>Fungi</taxon>
        <taxon>Dikarya</taxon>
        <taxon>Basidiomycota</taxon>
        <taxon>Agaricomycotina</taxon>
        <taxon>Agaricomycetes</taxon>
        <taxon>Agaricomycetidae</taxon>
        <taxon>Agaricales</taxon>
        <taxon>Agaricineae</taxon>
        <taxon>Strophariaceae</taxon>
        <taxon>Galerina</taxon>
    </lineage>
</organism>
<sequence length="96" mass="11003">MPLFGSRSTAHRHHGTTTRRRGLFHRRDKDRVAGGFKAALSNPNTTRSGRRHAKHELRAMGRGNETHVPLMTKIKRALGIRSTPRNKRIRANRTPY</sequence>
<proteinExistence type="predicted"/>
<dbReference type="EMBL" id="KL142368">
    <property type="protein sequence ID" value="KDR83520.1"/>
    <property type="molecule type" value="Genomic_DNA"/>
</dbReference>
<gene>
    <name evidence="2" type="ORF">GALMADRAFT_132961</name>
</gene>
<accession>A0A067TJY5</accession>
<keyword evidence="3" id="KW-1185">Reference proteome</keyword>
<dbReference type="Proteomes" id="UP000027222">
    <property type="component" value="Unassembled WGS sequence"/>
</dbReference>
<name>A0A067TJY5_GALM3</name>
<dbReference type="Pfam" id="PF10346">
    <property type="entry name" value="Con-6"/>
    <property type="match status" value="1"/>
</dbReference>
<protein>
    <submittedName>
        <fullName evidence="2">Uncharacterized protein</fullName>
    </submittedName>
</protein>
<dbReference type="OrthoDB" id="3353448at2759"/>
<reference evidence="3" key="1">
    <citation type="journal article" date="2014" name="Proc. Natl. Acad. Sci. U.S.A.">
        <title>Extensive sampling of basidiomycete genomes demonstrates inadequacy of the white-rot/brown-rot paradigm for wood decay fungi.</title>
        <authorList>
            <person name="Riley R."/>
            <person name="Salamov A.A."/>
            <person name="Brown D.W."/>
            <person name="Nagy L.G."/>
            <person name="Floudas D."/>
            <person name="Held B.W."/>
            <person name="Levasseur A."/>
            <person name="Lombard V."/>
            <person name="Morin E."/>
            <person name="Otillar R."/>
            <person name="Lindquist E.A."/>
            <person name="Sun H."/>
            <person name="LaButti K.M."/>
            <person name="Schmutz J."/>
            <person name="Jabbour D."/>
            <person name="Luo H."/>
            <person name="Baker S.E."/>
            <person name="Pisabarro A.G."/>
            <person name="Walton J.D."/>
            <person name="Blanchette R.A."/>
            <person name="Henrissat B."/>
            <person name="Martin F."/>
            <person name="Cullen D."/>
            <person name="Hibbett D.S."/>
            <person name="Grigoriev I.V."/>
        </authorList>
    </citation>
    <scope>NUCLEOTIDE SEQUENCE [LARGE SCALE GENOMIC DNA]</scope>
    <source>
        <strain evidence="3">CBS 339.88</strain>
    </source>
</reference>
<dbReference type="HOGENOM" id="CLU_160876_0_0_1"/>
<evidence type="ECO:0000313" key="3">
    <source>
        <dbReference type="Proteomes" id="UP000027222"/>
    </source>
</evidence>
<feature type="region of interest" description="Disordered" evidence="1">
    <location>
        <begin position="1"/>
        <end position="23"/>
    </location>
</feature>
<evidence type="ECO:0000313" key="2">
    <source>
        <dbReference type="EMBL" id="KDR83520.1"/>
    </source>
</evidence>